<dbReference type="Proteomes" id="UP000001319">
    <property type="component" value="Chromosome"/>
</dbReference>
<dbReference type="STRING" id="334413.FMG_0554"/>
<dbReference type="GO" id="GO:0005737">
    <property type="term" value="C:cytoplasm"/>
    <property type="evidence" value="ECO:0007669"/>
    <property type="project" value="UniProtKB-ARBA"/>
</dbReference>
<dbReference type="EMBL" id="AP008971">
    <property type="protein sequence ID" value="BAG07972.1"/>
    <property type="molecule type" value="Genomic_DNA"/>
</dbReference>
<dbReference type="SUPFAM" id="SSF53187">
    <property type="entry name" value="Zn-dependent exopeptidases"/>
    <property type="match status" value="1"/>
</dbReference>
<dbReference type="AlphaFoldDB" id="B0S059"/>
<dbReference type="PRINTS" id="PR00932">
    <property type="entry name" value="AMINO1PTASE"/>
</dbReference>
<dbReference type="eggNOG" id="COG1362">
    <property type="taxonomic scope" value="Bacteria"/>
</dbReference>
<keyword evidence="4 9" id="KW-0645">Protease</keyword>
<keyword evidence="5 9" id="KW-0479">Metal-binding</keyword>
<evidence type="ECO:0000313" key="12">
    <source>
        <dbReference type="Proteomes" id="UP000001319"/>
    </source>
</evidence>
<comment type="cofactor">
    <cofactor evidence="1 10">
        <name>Zn(2+)</name>
        <dbReference type="ChEBI" id="CHEBI:29105"/>
    </cofactor>
</comment>
<evidence type="ECO:0000256" key="8">
    <source>
        <dbReference type="ARBA" id="ARBA00023049"/>
    </source>
</evidence>
<evidence type="ECO:0000256" key="6">
    <source>
        <dbReference type="ARBA" id="ARBA00022801"/>
    </source>
</evidence>
<dbReference type="KEGG" id="fma:FMG_0554"/>
<evidence type="ECO:0000256" key="3">
    <source>
        <dbReference type="ARBA" id="ARBA00022438"/>
    </source>
</evidence>
<dbReference type="GO" id="GO:0006508">
    <property type="term" value="P:proteolysis"/>
    <property type="evidence" value="ECO:0007669"/>
    <property type="project" value="UniProtKB-KW"/>
</dbReference>
<dbReference type="PANTHER" id="PTHR28570">
    <property type="entry name" value="ASPARTYL AMINOPEPTIDASE"/>
    <property type="match status" value="1"/>
</dbReference>
<dbReference type="GO" id="GO:0008270">
    <property type="term" value="F:zinc ion binding"/>
    <property type="evidence" value="ECO:0007669"/>
    <property type="project" value="InterPro"/>
</dbReference>
<dbReference type="Gene3D" id="2.30.250.10">
    <property type="entry name" value="Aminopeptidase i, Domain 2"/>
    <property type="match status" value="1"/>
</dbReference>
<evidence type="ECO:0000313" key="11">
    <source>
        <dbReference type="EMBL" id="BAG07972.1"/>
    </source>
</evidence>
<dbReference type="Gene3D" id="3.40.630.10">
    <property type="entry name" value="Zn peptidases"/>
    <property type="match status" value="1"/>
</dbReference>
<evidence type="ECO:0000256" key="9">
    <source>
        <dbReference type="RuleBase" id="RU004386"/>
    </source>
</evidence>
<sequence>MLQKWSDFMELNYEKKSIWEVVDEQEHKEIYAYGERYKNFLDNCKTEREATGFIVNQAKEHGFVELKEALKGQIKKGDKIYINNKDKSCVLVVIGEDINEGLNIVGSHLDCPRLDVRAVPFSEDKNILMMKTHYYGGIKKHQWTTIPLAMHGVIFTNEGKKVEIKIGEKEDEPVFYITELLAHLSKDLNAKTLGAAIEGEKLAIIAGHDSYNFKNEKENPIKKCILKYLNEKYGITESDFQVAELEIVPATKARDVGFDGAMIASHGHDDRVCAYATLEAILKVENPKRTAVALFVDKEEIGSVGNTSMNAPYMGNMIAEIANNQNENYNDLTMRRIMANSKVLSADVTAAIDPLYSDATEDSNTALSGCGISLAKFTGHGGKFSSNDANPEFLNELRELFKQEKVMWQTTELGKIDQGGGGTIAYILANQGAEVVDIGTAMLSMHAPVELLSKADCYMTSKAYHAFLK</sequence>
<evidence type="ECO:0000256" key="10">
    <source>
        <dbReference type="RuleBase" id="RU004387"/>
    </source>
</evidence>
<dbReference type="GO" id="GO:0008237">
    <property type="term" value="F:metallopeptidase activity"/>
    <property type="evidence" value="ECO:0007669"/>
    <property type="project" value="UniProtKB-KW"/>
</dbReference>
<keyword evidence="7 9" id="KW-0862">Zinc</keyword>
<dbReference type="NCBIfam" id="NF002600">
    <property type="entry name" value="PRK02256.1"/>
    <property type="match status" value="1"/>
</dbReference>
<dbReference type="Pfam" id="PF02127">
    <property type="entry name" value="Peptidase_M18"/>
    <property type="match status" value="1"/>
</dbReference>
<comment type="similarity">
    <text evidence="2 9">Belongs to the peptidase M18 family.</text>
</comment>
<keyword evidence="12" id="KW-1185">Reference proteome</keyword>
<evidence type="ECO:0000256" key="7">
    <source>
        <dbReference type="ARBA" id="ARBA00022833"/>
    </source>
</evidence>
<protein>
    <recommendedName>
        <fullName evidence="10">M18 family aminopeptidase</fullName>
        <ecNumber evidence="10">3.4.11.-</ecNumber>
    </recommendedName>
</protein>
<dbReference type="PANTHER" id="PTHR28570:SF2">
    <property type="entry name" value="M18 FAMILY AMINOPEPTIDASE 1-RELATED"/>
    <property type="match status" value="1"/>
</dbReference>
<dbReference type="SUPFAM" id="SSF101821">
    <property type="entry name" value="Aminopeptidase/glucanase lid domain"/>
    <property type="match status" value="1"/>
</dbReference>
<evidence type="ECO:0000256" key="2">
    <source>
        <dbReference type="ARBA" id="ARBA00008290"/>
    </source>
</evidence>
<evidence type="ECO:0000256" key="5">
    <source>
        <dbReference type="ARBA" id="ARBA00022723"/>
    </source>
</evidence>
<name>B0S059_FINM2</name>
<organism evidence="11 12">
    <name type="scientific">Finegoldia magna (strain ATCC 29328 / DSM 20472 / WAL 2508)</name>
    <name type="common">Peptostreptococcus magnus</name>
    <dbReference type="NCBI Taxonomy" id="334413"/>
    <lineage>
        <taxon>Bacteria</taxon>
        <taxon>Bacillati</taxon>
        <taxon>Bacillota</taxon>
        <taxon>Tissierellia</taxon>
        <taxon>Tissierellales</taxon>
        <taxon>Peptoniphilaceae</taxon>
        <taxon>Finegoldia</taxon>
    </lineage>
</organism>
<evidence type="ECO:0000256" key="1">
    <source>
        <dbReference type="ARBA" id="ARBA00001947"/>
    </source>
</evidence>
<reference evidence="11 12" key="1">
    <citation type="journal article" date="2008" name="DNA Res.">
        <title>Complete genome sequence of Finegoldia magna, an anaerobic opportunistic pathogen.</title>
        <authorList>
            <person name="Goto T."/>
            <person name="Yamashita A."/>
            <person name="Hirakawa H."/>
            <person name="Matsutani M."/>
            <person name="Todo K."/>
            <person name="Ohshima K."/>
            <person name="Toh H."/>
            <person name="Miyamoto K."/>
            <person name="Kuhara S."/>
            <person name="Hattori M."/>
            <person name="Shimizu T."/>
            <person name="Akimoto S."/>
        </authorList>
    </citation>
    <scope>NUCLEOTIDE SEQUENCE [LARGE SCALE GENOMIC DNA]</scope>
    <source>
        <strain evidence="12">ATCC 29328 / DSM 20472 / WAL 2508</strain>
    </source>
</reference>
<accession>B0S059</accession>
<gene>
    <name evidence="11" type="ordered locus">FMG_0554</name>
</gene>
<proteinExistence type="inferred from homology"/>
<dbReference type="GO" id="GO:0004177">
    <property type="term" value="F:aminopeptidase activity"/>
    <property type="evidence" value="ECO:0007669"/>
    <property type="project" value="UniProtKB-KW"/>
</dbReference>
<dbReference type="InterPro" id="IPR023358">
    <property type="entry name" value="Peptidase_M18_dom2"/>
</dbReference>
<dbReference type="InterPro" id="IPR001948">
    <property type="entry name" value="Peptidase_M18"/>
</dbReference>
<evidence type="ECO:0000256" key="4">
    <source>
        <dbReference type="ARBA" id="ARBA00022670"/>
    </source>
</evidence>
<keyword evidence="6 9" id="KW-0378">Hydrolase</keyword>
<dbReference type="HOGENOM" id="CLU_590123_0_0_9"/>
<dbReference type="EC" id="3.4.11.-" evidence="10"/>
<keyword evidence="3 9" id="KW-0031">Aminopeptidase</keyword>
<keyword evidence="8 9" id="KW-0482">Metalloprotease</keyword>